<keyword evidence="2" id="KW-1185">Reference proteome</keyword>
<proteinExistence type="predicted"/>
<dbReference type="Proteomes" id="UP000637819">
    <property type="component" value="Plasmid pHTS220"/>
</dbReference>
<organism evidence="1 2">
    <name type="scientific">Haloterrigena salifodinae</name>
    <dbReference type="NCBI Taxonomy" id="2675099"/>
    <lineage>
        <taxon>Archaea</taxon>
        <taxon>Methanobacteriati</taxon>
        <taxon>Methanobacteriota</taxon>
        <taxon>Stenosarchaea group</taxon>
        <taxon>Halobacteria</taxon>
        <taxon>Halobacteriales</taxon>
        <taxon>Natrialbaceae</taxon>
        <taxon>Haloterrigena</taxon>
    </lineage>
</organism>
<name>A0A8T8E852_9EURY</name>
<dbReference type="KEGG" id="hsal:JMJ58_22385"/>
<dbReference type="EMBL" id="CP069191">
    <property type="protein sequence ID" value="QRV17797.1"/>
    <property type="molecule type" value="Genomic_DNA"/>
</dbReference>
<gene>
    <name evidence="1" type="ORF">JMJ58_22385</name>
</gene>
<keyword evidence="1" id="KW-0614">Plasmid</keyword>
<dbReference type="AlphaFoldDB" id="A0A8T8E852"/>
<reference evidence="1 2" key="1">
    <citation type="submission" date="2021-01" db="EMBL/GenBank/DDBJ databases">
        <title>Genome Sequence and Methylation Pattern of Haloterrigena salifodinae BOL5-1, An Extremely Halophilic Archaeon from a Bolivian Salt Mine.</title>
        <authorList>
            <person name="DasSarma P."/>
            <person name="Anton B.P."/>
            <person name="DasSarma S.L."/>
            <person name="von Ehrenheim H.A.L."/>
            <person name="Martinez F.L."/>
            <person name="Guzman D."/>
            <person name="Roberts R.J."/>
            <person name="DasSarma S."/>
        </authorList>
    </citation>
    <scope>NUCLEOTIDE SEQUENCE [LARGE SCALE GENOMIC DNA]</scope>
    <source>
        <strain evidence="1 2">BOL5-1</strain>
        <plasmid evidence="1 2">pHTS220</plasmid>
    </source>
</reference>
<sequence length="39" mass="4136">MTIELLDDDEDDCCDGVTTGVGTATVLKHVAESDIQLLV</sequence>
<accession>A0A8T8E852</accession>
<geneLocation type="plasmid" evidence="1 2">
    <name>pHTS220</name>
</geneLocation>
<evidence type="ECO:0000313" key="1">
    <source>
        <dbReference type="EMBL" id="QRV17797.1"/>
    </source>
</evidence>
<protein>
    <submittedName>
        <fullName evidence="1">Uncharacterized protein</fullName>
    </submittedName>
</protein>
<evidence type="ECO:0000313" key="2">
    <source>
        <dbReference type="Proteomes" id="UP000637819"/>
    </source>
</evidence>